<evidence type="ECO:0000313" key="2">
    <source>
        <dbReference type="EMBL" id="CAK4031601.1"/>
    </source>
</evidence>
<reference evidence="2" key="1">
    <citation type="submission" date="2023-11" db="EMBL/GenBank/DDBJ databases">
        <authorList>
            <person name="Alioto T."/>
            <person name="Alioto T."/>
            <person name="Gomez Garrido J."/>
        </authorList>
    </citation>
    <scope>NUCLEOTIDE SEQUENCE</scope>
</reference>
<feature type="region of interest" description="Disordered" evidence="1">
    <location>
        <begin position="560"/>
        <end position="592"/>
    </location>
</feature>
<dbReference type="Proteomes" id="UP001296104">
    <property type="component" value="Unassembled WGS sequence"/>
</dbReference>
<feature type="compositionally biased region" description="Basic and acidic residues" evidence="1">
    <location>
        <begin position="466"/>
        <end position="492"/>
    </location>
</feature>
<evidence type="ECO:0000313" key="3">
    <source>
        <dbReference type="Proteomes" id="UP001296104"/>
    </source>
</evidence>
<feature type="region of interest" description="Disordered" evidence="1">
    <location>
        <begin position="163"/>
        <end position="185"/>
    </location>
</feature>
<dbReference type="PANTHER" id="PTHR38887">
    <property type="entry name" value="CHROMOSOME 21, WHOLE GENOME SHOTGUN SEQUENCE"/>
    <property type="match status" value="1"/>
</dbReference>
<protein>
    <submittedName>
        <fullName evidence="2">Uncharacterized protein</fullName>
    </submittedName>
</protein>
<name>A0AAI8Z3A6_9PEZI</name>
<feature type="compositionally biased region" description="Basic residues" evidence="1">
    <location>
        <begin position="577"/>
        <end position="592"/>
    </location>
</feature>
<dbReference type="AlphaFoldDB" id="A0AAI8Z3A6"/>
<feature type="region of interest" description="Disordered" evidence="1">
    <location>
        <begin position="466"/>
        <end position="498"/>
    </location>
</feature>
<gene>
    <name evidence="2" type="ORF">LECACI_7A006759</name>
</gene>
<comment type="caution">
    <text evidence="2">The sequence shown here is derived from an EMBL/GenBank/DDBJ whole genome shotgun (WGS) entry which is preliminary data.</text>
</comment>
<feature type="compositionally biased region" description="Low complexity" evidence="1">
    <location>
        <begin position="35"/>
        <end position="47"/>
    </location>
</feature>
<keyword evidence="3" id="KW-1185">Reference proteome</keyword>
<dbReference type="InterPro" id="IPR053221">
    <property type="entry name" value="Burnettramic_acid_biosynth"/>
</dbReference>
<proteinExistence type="predicted"/>
<evidence type="ECO:0000256" key="1">
    <source>
        <dbReference type="SAM" id="MobiDB-lite"/>
    </source>
</evidence>
<feature type="compositionally biased region" description="Acidic residues" evidence="1">
    <location>
        <begin position="104"/>
        <end position="132"/>
    </location>
</feature>
<organism evidence="2 3">
    <name type="scientific">Lecanosticta acicola</name>
    <dbReference type="NCBI Taxonomy" id="111012"/>
    <lineage>
        <taxon>Eukaryota</taxon>
        <taxon>Fungi</taxon>
        <taxon>Dikarya</taxon>
        <taxon>Ascomycota</taxon>
        <taxon>Pezizomycotina</taxon>
        <taxon>Dothideomycetes</taxon>
        <taxon>Dothideomycetidae</taxon>
        <taxon>Mycosphaerellales</taxon>
        <taxon>Mycosphaerellaceae</taxon>
        <taxon>Lecanosticta</taxon>
    </lineage>
</organism>
<sequence>MSGQSRRRGPVGGLLGLVGQGVGMAAEYREHRKQQNQARSASQQQQQQEEEFCGEPSDRHRTTHPVQDDPPAYNDIAGPSERSLEAGQPASAEKSGNRELRDEDLTDDDSDSLDTASIEEDEEDWELDDFQDPIDSQGLPSYEQSEALQENETVDDLVREVMASTKRSKASSDEITASDRPLPCPVIIPQRRPRTKARGFVRAYSPVLENCGIDQATFMKFLKNFHKSSQQSPIFPALAISARIAGLAPSVIATAVCAAVEVGARVGGEIQTRTRMNGFLDTMNKELFQPAGLYAMIFKYKSDAEMERTASAGGGLLSSLIRTEQVDLSTTQSIAKYGKGLSSEPQQSSTATMSDRMKALRVASGATRGTANFPMAAPLVFPEIDYKLDHEGPETWKDKAKDAKGFLNDYMDRRAQMEYEAQDPSSKLAVPTSQHAFKSPLADPNHPMYSGGLVTLASGGKLTPRLERRERRRETHLLRDTRRIERGREPRHERRRARRYDDEYHDELSARTGRGRGGLLGGALRAIASSRGRGSASIATSCASSSQEYEDMYGATPELIGGNSGRDQDPLGEHIGRSRRRGRRQRGGRRGGMVRRVLREDVLYLMVVNMPSEEELAEARRELARAN</sequence>
<accession>A0AAI8Z3A6</accession>
<feature type="compositionally biased region" description="Basic and acidic residues" evidence="1">
    <location>
        <begin position="566"/>
        <end position="576"/>
    </location>
</feature>
<feature type="region of interest" description="Disordered" evidence="1">
    <location>
        <begin position="26"/>
        <end position="139"/>
    </location>
</feature>
<dbReference type="EMBL" id="CAVMBE010000050">
    <property type="protein sequence ID" value="CAK4031601.1"/>
    <property type="molecule type" value="Genomic_DNA"/>
</dbReference>
<dbReference type="PANTHER" id="PTHR38887:SF1">
    <property type="entry name" value="RAS MODIFICATION PROTEIN ERF4"/>
    <property type="match status" value="1"/>
</dbReference>